<proteinExistence type="predicted"/>
<dbReference type="InterPro" id="IPR036748">
    <property type="entry name" value="MTH938-like_sf"/>
</dbReference>
<keyword evidence="2" id="KW-1185">Reference proteome</keyword>
<name>A0A8G2EWY0_9PROT</name>
<dbReference type="PANTHER" id="PTHR21192:SF2">
    <property type="entry name" value="NADH DEHYDROGENASE [UBIQUINONE] 1 ALPHA SUBCOMPLEX ASSEMBLY FACTOR 3"/>
    <property type="match status" value="1"/>
</dbReference>
<dbReference type="SUPFAM" id="SSF64076">
    <property type="entry name" value="MTH938-like"/>
    <property type="match status" value="1"/>
</dbReference>
<dbReference type="InterPro" id="IPR007523">
    <property type="entry name" value="NDUFAF3/AAMDC"/>
</dbReference>
<dbReference type="PANTHER" id="PTHR21192">
    <property type="entry name" value="NUCLEAR PROTEIN E3-3"/>
    <property type="match status" value="1"/>
</dbReference>
<evidence type="ECO:0000313" key="2">
    <source>
        <dbReference type="Proteomes" id="UP000198615"/>
    </source>
</evidence>
<gene>
    <name evidence="1" type="ORF">SAMN05660686_00516</name>
</gene>
<dbReference type="OrthoDB" id="7351393at2"/>
<dbReference type="Proteomes" id="UP000198615">
    <property type="component" value="Unassembled WGS sequence"/>
</dbReference>
<sequence length="129" mass="13772">MVDITPLVAQGVQIIHGYGDGKFRIGEVSHTGPVLVRAENTQPWDVSVDVAIAELDLATLGPILDAEQTYDILLIGTGTKQVFLPPALRSRIREKGPVAEVMDTGAACRTFNLLLAEGRQVAAALLPVE</sequence>
<reference evidence="1 2" key="1">
    <citation type="submission" date="2016-10" db="EMBL/GenBank/DDBJ databases">
        <authorList>
            <person name="Varghese N."/>
            <person name="Submissions S."/>
        </authorList>
    </citation>
    <scope>NUCLEOTIDE SEQUENCE [LARGE SCALE GENOMIC DNA]</scope>
    <source>
        <strain evidence="1 2">DSM 18839</strain>
    </source>
</reference>
<accession>A0A8G2EWY0</accession>
<dbReference type="CDD" id="cd00248">
    <property type="entry name" value="Mth938-like"/>
    <property type="match status" value="1"/>
</dbReference>
<protein>
    <submittedName>
        <fullName evidence="1">Uncharacterized conserved protein, contains Mth938-like domain</fullName>
    </submittedName>
</protein>
<dbReference type="Gene3D" id="3.40.1230.10">
    <property type="entry name" value="MTH938-like"/>
    <property type="match status" value="1"/>
</dbReference>
<evidence type="ECO:0000313" key="1">
    <source>
        <dbReference type="EMBL" id="SDF16201.1"/>
    </source>
</evidence>
<dbReference type="AlphaFoldDB" id="A0A8G2EWY0"/>
<dbReference type="EMBL" id="FNBW01000001">
    <property type="protein sequence ID" value="SDF16201.1"/>
    <property type="molecule type" value="Genomic_DNA"/>
</dbReference>
<dbReference type="RefSeq" id="WP_093147901.1">
    <property type="nucleotide sequence ID" value="NZ_FNBW01000001.1"/>
</dbReference>
<comment type="caution">
    <text evidence="1">The sequence shown here is derived from an EMBL/GenBank/DDBJ whole genome shotgun (WGS) entry which is preliminary data.</text>
</comment>
<dbReference type="Pfam" id="PF04430">
    <property type="entry name" value="DUF498"/>
    <property type="match status" value="1"/>
</dbReference>
<organism evidence="1 2">
    <name type="scientific">Thalassobaculum litoreum DSM 18839</name>
    <dbReference type="NCBI Taxonomy" id="1123362"/>
    <lineage>
        <taxon>Bacteria</taxon>
        <taxon>Pseudomonadati</taxon>
        <taxon>Pseudomonadota</taxon>
        <taxon>Alphaproteobacteria</taxon>
        <taxon>Rhodospirillales</taxon>
        <taxon>Thalassobaculaceae</taxon>
        <taxon>Thalassobaculum</taxon>
    </lineage>
</organism>